<reference evidence="2" key="1">
    <citation type="submission" date="2024-04" db="EMBL/GenBank/DDBJ databases">
        <title>Salinicola lusitanus LLJ914,a marine bacterium isolated from the Okinawa Trough.</title>
        <authorList>
            <person name="Li J."/>
        </authorList>
    </citation>
    <scope>NUCLEOTIDE SEQUENCE [LARGE SCALE GENOMIC DNA]</scope>
</reference>
<evidence type="ECO:0000313" key="1">
    <source>
        <dbReference type="EMBL" id="KAK7881458.1"/>
    </source>
</evidence>
<sequence length="214" mass="24352">MEAPESVDLLDLGRVGARALKEKEFAKWKDLLEQGRGVAHCTGDKTSNFWCKDPVRAGLTESEFLIALKLRSNTFRTSSEGWSSSHAESCRLCGTQRPTLAHVVSHCPNLKEQRMQNHNKICQAIKGIAESKDWSVTSEKHVRNKGRLEDKAEMYRHLDETLKDRLKVQTMHFVDFPMGAKGKWHPNNDLTLELLGLSKAERESKKPRTFPGWP</sequence>
<accession>A0AAW0MY57</accession>
<keyword evidence="2" id="KW-1185">Reference proteome</keyword>
<name>A0AAW0MY57_9GOBI</name>
<dbReference type="Proteomes" id="UP001460270">
    <property type="component" value="Unassembled WGS sequence"/>
</dbReference>
<dbReference type="EMBL" id="JBBPFD010000022">
    <property type="protein sequence ID" value="KAK7881458.1"/>
    <property type="molecule type" value="Genomic_DNA"/>
</dbReference>
<organism evidence="1 2">
    <name type="scientific">Mugilogobius chulae</name>
    <name type="common">yellowstripe goby</name>
    <dbReference type="NCBI Taxonomy" id="88201"/>
    <lineage>
        <taxon>Eukaryota</taxon>
        <taxon>Metazoa</taxon>
        <taxon>Chordata</taxon>
        <taxon>Craniata</taxon>
        <taxon>Vertebrata</taxon>
        <taxon>Euteleostomi</taxon>
        <taxon>Actinopterygii</taxon>
        <taxon>Neopterygii</taxon>
        <taxon>Teleostei</taxon>
        <taxon>Neoteleostei</taxon>
        <taxon>Acanthomorphata</taxon>
        <taxon>Gobiaria</taxon>
        <taxon>Gobiiformes</taxon>
        <taxon>Gobioidei</taxon>
        <taxon>Gobiidae</taxon>
        <taxon>Gobionellinae</taxon>
        <taxon>Mugilogobius</taxon>
    </lineage>
</organism>
<proteinExistence type="predicted"/>
<comment type="caution">
    <text evidence="1">The sequence shown here is derived from an EMBL/GenBank/DDBJ whole genome shotgun (WGS) entry which is preliminary data.</text>
</comment>
<evidence type="ECO:0000313" key="2">
    <source>
        <dbReference type="Proteomes" id="UP001460270"/>
    </source>
</evidence>
<gene>
    <name evidence="1" type="ORF">WMY93_029867</name>
</gene>
<dbReference type="AlphaFoldDB" id="A0AAW0MY57"/>
<evidence type="ECO:0008006" key="3">
    <source>
        <dbReference type="Google" id="ProtNLM"/>
    </source>
</evidence>
<protein>
    <recommendedName>
        <fullName evidence="3">Reverse transcriptase</fullName>
    </recommendedName>
</protein>